<dbReference type="GO" id="GO:0006367">
    <property type="term" value="P:transcription initiation at RNA polymerase II promoter"/>
    <property type="evidence" value="ECO:0007669"/>
    <property type="project" value="TreeGrafter"/>
</dbReference>
<proteinExistence type="predicted"/>
<dbReference type="Pfam" id="PF02002">
    <property type="entry name" value="TFIIE_alpha"/>
    <property type="match status" value="1"/>
</dbReference>
<dbReference type="Proteomes" id="UP001179952">
    <property type="component" value="Unassembled WGS sequence"/>
</dbReference>
<dbReference type="InterPro" id="IPR039997">
    <property type="entry name" value="TFE"/>
</dbReference>
<dbReference type="InterPro" id="IPR024550">
    <property type="entry name" value="TFIIEa/SarR/Rpc3_HTH_dom"/>
</dbReference>
<name>A0AAV9BDA2_ACOGR</name>
<evidence type="ECO:0000313" key="3">
    <source>
        <dbReference type="Proteomes" id="UP001179952"/>
    </source>
</evidence>
<organism evidence="2 3">
    <name type="scientific">Acorus gramineus</name>
    <name type="common">Dwarf sweet flag</name>
    <dbReference type="NCBI Taxonomy" id="55184"/>
    <lineage>
        <taxon>Eukaryota</taxon>
        <taxon>Viridiplantae</taxon>
        <taxon>Streptophyta</taxon>
        <taxon>Embryophyta</taxon>
        <taxon>Tracheophyta</taxon>
        <taxon>Spermatophyta</taxon>
        <taxon>Magnoliopsida</taxon>
        <taxon>Liliopsida</taxon>
        <taxon>Acoraceae</taxon>
        <taxon>Acorus</taxon>
    </lineage>
</organism>
<reference evidence="2" key="1">
    <citation type="journal article" date="2023" name="Nat. Commun.">
        <title>Diploid and tetraploid genomes of Acorus and the evolution of monocots.</title>
        <authorList>
            <person name="Ma L."/>
            <person name="Liu K.W."/>
            <person name="Li Z."/>
            <person name="Hsiao Y.Y."/>
            <person name="Qi Y."/>
            <person name="Fu T."/>
            <person name="Tang G.D."/>
            <person name="Zhang D."/>
            <person name="Sun W.H."/>
            <person name="Liu D.K."/>
            <person name="Li Y."/>
            <person name="Chen G.Z."/>
            <person name="Liu X.D."/>
            <person name="Liao X.Y."/>
            <person name="Jiang Y.T."/>
            <person name="Yu X."/>
            <person name="Hao Y."/>
            <person name="Huang J."/>
            <person name="Zhao X.W."/>
            <person name="Ke S."/>
            <person name="Chen Y.Y."/>
            <person name="Wu W.L."/>
            <person name="Hsu J.L."/>
            <person name="Lin Y.F."/>
            <person name="Huang M.D."/>
            <person name="Li C.Y."/>
            <person name="Huang L."/>
            <person name="Wang Z.W."/>
            <person name="Zhao X."/>
            <person name="Zhong W.Y."/>
            <person name="Peng D.H."/>
            <person name="Ahmad S."/>
            <person name="Lan S."/>
            <person name="Zhang J.S."/>
            <person name="Tsai W.C."/>
            <person name="Van de Peer Y."/>
            <person name="Liu Z.J."/>
        </authorList>
    </citation>
    <scope>NUCLEOTIDE SEQUENCE</scope>
    <source>
        <strain evidence="2">SCP</strain>
    </source>
</reference>
<evidence type="ECO:0000313" key="2">
    <source>
        <dbReference type="EMBL" id="KAK1274337.1"/>
    </source>
</evidence>
<accession>A0AAV9BDA2</accession>
<reference evidence="2" key="2">
    <citation type="submission" date="2023-06" db="EMBL/GenBank/DDBJ databases">
        <authorList>
            <person name="Ma L."/>
            <person name="Liu K.-W."/>
            <person name="Li Z."/>
            <person name="Hsiao Y.-Y."/>
            <person name="Qi Y."/>
            <person name="Fu T."/>
            <person name="Tang G."/>
            <person name="Zhang D."/>
            <person name="Sun W.-H."/>
            <person name="Liu D.-K."/>
            <person name="Li Y."/>
            <person name="Chen G.-Z."/>
            <person name="Liu X.-D."/>
            <person name="Liao X.-Y."/>
            <person name="Jiang Y.-T."/>
            <person name="Yu X."/>
            <person name="Hao Y."/>
            <person name="Huang J."/>
            <person name="Zhao X.-W."/>
            <person name="Ke S."/>
            <person name="Chen Y.-Y."/>
            <person name="Wu W.-L."/>
            <person name="Hsu J.-L."/>
            <person name="Lin Y.-F."/>
            <person name="Huang M.-D."/>
            <person name="Li C.-Y."/>
            <person name="Huang L."/>
            <person name="Wang Z.-W."/>
            <person name="Zhao X."/>
            <person name="Zhong W.-Y."/>
            <person name="Peng D.-H."/>
            <person name="Ahmad S."/>
            <person name="Lan S."/>
            <person name="Zhang J.-S."/>
            <person name="Tsai W.-C."/>
            <person name="Van De Peer Y."/>
            <person name="Liu Z.-J."/>
        </authorList>
    </citation>
    <scope>NUCLEOTIDE SEQUENCE</scope>
    <source>
        <strain evidence="2">SCP</strain>
        <tissue evidence="2">Leaves</tissue>
    </source>
</reference>
<feature type="domain" description="TFIIEalpha/SarR/Rpc3 HTH" evidence="1">
    <location>
        <begin position="34"/>
        <end position="93"/>
    </location>
</feature>
<dbReference type="AlphaFoldDB" id="A0AAV9BDA2"/>
<evidence type="ECO:0000259" key="1">
    <source>
        <dbReference type="Pfam" id="PF02002"/>
    </source>
</evidence>
<dbReference type="PANTHER" id="PTHR13097">
    <property type="entry name" value="TRANSCRIPTION INITIATION FACTOR IIE, ALPHA SUBUNIT"/>
    <property type="match status" value="1"/>
</dbReference>
<comment type="caution">
    <text evidence="2">The sequence shown here is derived from an EMBL/GenBank/DDBJ whole genome shotgun (WGS) entry which is preliminary data.</text>
</comment>
<dbReference type="GO" id="GO:0005673">
    <property type="term" value="C:transcription factor TFIIE complex"/>
    <property type="evidence" value="ECO:0007669"/>
    <property type="project" value="TreeGrafter"/>
</dbReference>
<gene>
    <name evidence="2" type="ORF">QJS04_geneDACA022432</name>
</gene>
<sequence length="110" mass="12257">MPGWGSLWRGRFYDDLLLKCGNQTKTGRGDIRGMAVIVLDTLTKHQWVGGEDLAKVLKLHSNQLCRTLCQFEEEKLVSRDHRRESAKGVKTYNAAIAAAGDGQQVINEGE</sequence>
<keyword evidence="3" id="KW-1185">Reference proteome</keyword>
<dbReference type="PANTHER" id="PTHR13097:SF7">
    <property type="entry name" value="GENERAL TRANSCRIPTION FACTOR IIE SUBUNIT 1"/>
    <property type="match status" value="1"/>
</dbReference>
<dbReference type="EMBL" id="JAUJYN010000004">
    <property type="protein sequence ID" value="KAK1274337.1"/>
    <property type="molecule type" value="Genomic_DNA"/>
</dbReference>
<protein>
    <recommendedName>
        <fullName evidence="1">TFIIEalpha/SarR/Rpc3 HTH domain-containing protein</fullName>
    </recommendedName>
</protein>